<gene>
    <name evidence="4" type="primary">rps19e</name>
    <name evidence="5" type="ORF">HAPAU_12490</name>
</gene>
<evidence type="ECO:0000256" key="2">
    <source>
        <dbReference type="ARBA" id="ARBA00022980"/>
    </source>
</evidence>
<dbReference type="Pfam" id="PF01090">
    <property type="entry name" value="Ribosomal_S19e"/>
    <property type="match status" value="1"/>
</dbReference>
<keyword evidence="6" id="KW-1185">Reference proteome</keyword>
<dbReference type="PANTHER" id="PTHR11710">
    <property type="entry name" value="40S RIBOSOMAL PROTEIN S19"/>
    <property type="match status" value="1"/>
</dbReference>
<dbReference type="InterPro" id="IPR027548">
    <property type="entry name" value="Ribosomal_eS19_archaeal"/>
</dbReference>
<dbReference type="SUPFAM" id="SSF46785">
    <property type="entry name" value="Winged helix' DNA-binding domain"/>
    <property type="match status" value="1"/>
</dbReference>
<dbReference type="PROSITE" id="PS00628">
    <property type="entry name" value="RIBOSOMAL_S19E"/>
    <property type="match status" value="1"/>
</dbReference>
<dbReference type="RefSeq" id="WP_066380643.1">
    <property type="nucleotide sequence ID" value="NZ_LTAZ01000004.1"/>
</dbReference>
<sequence length="153" mass="16782">MTTLYDVPADELIEALSDRLADRIDQPDWAAYAKTGASRELPPEREDFWTVRAASLLRRVAIDGPVGVERLATHYGSAKRGSNRYTVAPPKQTDGSDNVIRTILQQLEDEGLVSQQGDAGRIATAEGRSLLDEVAGEVLSSLAEDRPELERYA</sequence>
<dbReference type="Gene3D" id="1.10.10.10">
    <property type="entry name" value="Winged helix-like DNA-binding domain superfamily/Winged helix DNA-binding domain"/>
    <property type="match status" value="1"/>
</dbReference>
<dbReference type="NCBIfam" id="NF006811">
    <property type="entry name" value="PRK09333.1"/>
    <property type="match status" value="1"/>
</dbReference>
<dbReference type="GO" id="GO:0003723">
    <property type="term" value="F:RNA binding"/>
    <property type="evidence" value="ECO:0007669"/>
    <property type="project" value="TreeGrafter"/>
</dbReference>
<dbReference type="InterPro" id="IPR036388">
    <property type="entry name" value="WH-like_DNA-bd_sf"/>
</dbReference>
<organism evidence="5 6">
    <name type="scientific">Halalkalicoccus paucihalophilus</name>
    <dbReference type="NCBI Taxonomy" id="1008153"/>
    <lineage>
        <taxon>Archaea</taxon>
        <taxon>Methanobacteriati</taxon>
        <taxon>Methanobacteriota</taxon>
        <taxon>Stenosarchaea group</taxon>
        <taxon>Halobacteria</taxon>
        <taxon>Halobacteriales</taxon>
        <taxon>Halococcaceae</taxon>
        <taxon>Halalkalicoccus</taxon>
    </lineage>
</organism>
<dbReference type="AlphaFoldDB" id="A0A151AF02"/>
<dbReference type="GO" id="GO:0022627">
    <property type="term" value="C:cytosolic small ribosomal subunit"/>
    <property type="evidence" value="ECO:0007669"/>
    <property type="project" value="TreeGrafter"/>
</dbReference>
<reference evidence="5 6" key="1">
    <citation type="submission" date="2016-02" db="EMBL/GenBank/DDBJ databases">
        <title>Genome sequence of Halalkalicoccus paucihalophilus DSM 24557.</title>
        <authorList>
            <person name="Poehlein A."/>
            <person name="Daniel R."/>
        </authorList>
    </citation>
    <scope>NUCLEOTIDE SEQUENCE [LARGE SCALE GENOMIC DNA]</scope>
    <source>
        <strain evidence="5 6">DSM 24557</strain>
    </source>
</reference>
<comment type="function">
    <text evidence="4">May be involved in maturation of the 30S ribosomal subunit.</text>
</comment>
<evidence type="ECO:0000256" key="4">
    <source>
        <dbReference type="HAMAP-Rule" id="MF_01474"/>
    </source>
</evidence>
<comment type="caution">
    <text evidence="5">The sequence shown here is derived from an EMBL/GenBank/DDBJ whole genome shotgun (WGS) entry which is preliminary data.</text>
</comment>
<dbReference type="GO" id="GO:0000028">
    <property type="term" value="P:ribosomal small subunit assembly"/>
    <property type="evidence" value="ECO:0007669"/>
    <property type="project" value="TreeGrafter"/>
</dbReference>
<dbReference type="InterPro" id="IPR036390">
    <property type="entry name" value="WH_DNA-bd_sf"/>
</dbReference>
<dbReference type="SMART" id="SM01413">
    <property type="entry name" value="Ribosomal_S19e"/>
    <property type="match status" value="1"/>
</dbReference>
<dbReference type="InterPro" id="IPR018277">
    <property type="entry name" value="Ribosomal_eS19_CS"/>
</dbReference>
<comment type="subunit">
    <text evidence="4">Part of the 30S ribosomal subunit.</text>
</comment>
<dbReference type="PANTHER" id="PTHR11710:SF0">
    <property type="entry name" value="40S RIBOSOMAL PROTEIN S19"/>
    <property type="match status" value="1"/>
</dbReference>
<dbReference type="EMBL" id="LTAZ01000004">
    <property type="protein sequence ID" value="KYH26155.1"/>
    <property type="molecule type" value="Genomic_DNA"/>
</dbReference>
<comment type="similarity">
    <text evidence="1 4">Belongs to the eukaryotic ribosomal protein eS19 family.</text>
</comment>
<evidence type="ECO:0000313" key="6">
    <source>
        <dbReference type="Proteomes" id="UP000075321"/>
    </source>
</evidence>
<keyword evidence="2 4" id="KW-0689">Ribosomal protein</keyword>
<name>A0A151AF02_9EURY</name>
<dbReference type="GO" id="GO:0003735">
    <property type="term" value="F:structural constituent of ribosome"/>
    <property type="evidence" value="ECO:0007669"/>
    <property type="project" value="InterPro"/>
</dbReference>
<protein>
    <recommendedName>
        <fullName evidence="4">Small ribosomal subunit protein eS19</fullName>
    </recommendedName>
</protein>
<dbReference type="InterPro" id="IPR001266">
    <property type="entry name" value="Ribosomal_eS19"/>
</dbReference>
<evidence type="ECO:0000256" key="3">
    <source>
        <dbReference type="ARBA" id="ARBA00023274"/>
    </source>
</evidence>
<evidence type="ECO:0000256" key="1">
    <source>
        <dbReference type="ARBA" id="ARBA00010014"/>
    </source>
</evidence>
<dbReference type="GO" id="GO:0006412">
    <property type="term" value="P:translation"/>
    <property type="evidence" value="ECO:0007669"/>
    <property type="project" value="UniProtKB-UniRule"/>
</dbReference>
<evidence type="ECO:0000313" key="5">
    <source>
        <dbReference type="EMBL" id="KYH26155.1"/>
    </source>
</evidence>
<accession>A0A151AF02</accession>
<dbReference type="HAMAP" id="MF_01474">
    <property type="entry name" value="Ribosomal_eS19"/>
    <property type="match status" value="1"/>
</dbReference>
<keyword evidence="3 4" id="KW-0687">Ribonucleoprotein</keyword>
<dbReference type="OrthoDB" id="371836at2157"/>
<dbReference type="Proteomes" id="UP000075321">
    <property type="component" value="Unassembled WGS sequence"/>
</dbReference>
<proteinExistence type="inferred from homology"/>
<dbReference type="PATRIC" id="fig|1008153.3.peg.1258"/>